<dbReference type="EMBL" id="CAJNOQ010023957">
    <property type="protein sequence ID" value="CAF1521975.1"/>
    <property type="molecule type" value="Genomic_DNA"/>
</dbReference>
<sequence length="301" mass="34316">MIHDTAFVYNAQQLIVDFIKKNMSSVEEIYYVSDNCSSHFKNNNSMFNLTWHQNDFGIKAYWIYTAACHGRSACDGIGATLKSTATRYLLSKGPSAAILSAYEFFQFCEKRFSHQQKEKPPSATSTVSNLEQFRTYKQSIEDIYSKVLKKRWSRLHTAIPGLRQFHHFEPITIDEVKCKIVSNLSTSTSFKMLQFSKTKTITPIYSIHDLKAGDYGVVVYNGKWWLTKINSFDKSLGSVEASICTQAGSRIIFSSMMTPRIINPTDVICVLNSLPKTTPRTISITIFQLNDIETLYEDSHQ</sequence>
<dbReference type="AlphaFoldDB" id="A0A815UMP8"/>
<dbReference type="Proteomes" id="UP000681722">
    <property type="component" value="Unassembled WGS sequence"/>
</dbReference>
<protein>
    <submittedName>
        <fullName evidence="2">Uncharacterized protein</fullName>
    </submittedName>
</protein>
<evidence type="ECO:0000313" key="2">
    <source>
        <dbReference type="EMBL" id="CAF1521975.1"/>
    </source>
</evidence>
<dbReference type="EMBL" id="CAJOBA010016996">
    <property type="protein sequence ID" value="CAF3893554.1"/>
    <property type="molecule type" value="Genomic_DNA"/>
</dbReference>
<comment type="caution">
    <text evidence="2">The sequence shown here is derived from an EMBL/GenBank/DDBJ whole genome shotgun (WGS) entry which is preliminary data.</text>
</comment>
<gene>
    <name evidence="2" type="ORF">GPM918_LOCUS37590</name>
    <name evidence="1" type="ORF">OVA965_LOCUS20142</name>
    <name evidence="4" type="ORF">SRO942_LOCUS38364</name>
    <name evidence="3" type="ORF">TMI583_LOCUS20433</name>
</gene>
<evidence type="ECO:0000313" key="5">
    <source>
        <dbReference type="Proteomes" id="UP000663829"/>
    </source>
</evidence>
<accession>A0A815UMP8</accession>
<dbReference type="PANTHER" id="PTHR46601">
    <property type="entry name" value="ULP_PROTEASE DOMAIN-CONTAINING PROTEIN"/>
    <property type="match status" value="1"/>
</dbReference>
<dbReference type="OrthoDB" id="8195858at2759"/>
<evidence type="ECO:0000313" key="1">
    <source>
        <dbReference type="EMBL" id="CAF1120181.1"/>
    </source>
</evidence>
<keyword evidence="5" id="KW-1185">Reference proteome</keyword>
<dbReference type="PANTHER" id="PTHR46601:SF1">
    <property type="entry name" value="ADF-H DOMAIN-CONTAINING PROTEIN"/>
    <property type="match status" value="1"/>
</dbReference>
<dbReference type="Proteomes" id="UP000663829">
    <property type="component" value="Unassembled WGS sequence"/>
</dbReference>
<dbReference type="EMBL" id="CAJOBC010089514">
    <property type="protein sequence ID" value="CAF4381218.1"/>
    <property type="molecule type" value="Genomic_DNA"/>
</dbReference>
<evidence type="ECO:0000313" key="3">
    <source>
        <dbReference type="EMBL" id="CAF3893554.1"/>
    </source>
</evidence>
<evidence type="ECO:0000313" key="4">
    <source>
        <dbReference type="EMBL" id="CAF4381218.1"/>
    </source>
</evidence>
<reference evidence="2" key="1">
    <citation type="submission" date="2021-02" db="EMBL/GenBank/DDBJ databases">
        <authorList>
            <person name="Nowell W R."/>
        </authorList>
    </citation>
    <scope>NUCLEOTIDE SEQUENCE</scope>
</reference>
<dbReference type="Proteomes" id="UP000677228">
    <property type="component" value="Unassembled WGS sequence"/>
</dbReference>
<organism evidence="2 5">
    <name type="scientific">Didymodactylos carnosus</name>
    <dbReference type="NCBI Taxonomy" id="1234261"/>
    <lineage>
        <taxon>Eukaryota</taxon>
        <taxon>Metazoa</taxon>
        <taxon>Spiralia</taxon>
        <taxon>Gnathifera</taxon>
        <taxon>Rotifera</taxon>
        <taxon>Eurotatoria</taxon>
        <taxon>Bdelloidea</taxon>
        <taxon>Philodinida</taxon>
        <taxon>Philodinidae</taxon>
        <taxon>Didymodactylos</taxon>
    </lineage>
</organism>
<proteinExistence type="predicted"/>
<name>A0A815UMP8_9BILA</name>
<dbReference type="EMBL" id="CAJNOK010010615">
    <property type="protein sequence ID" value="CAF1120181.1"/>
    <property type="molecule type" value="Genomic_DNA"/>
</dbReference>
<dbReference type="Proteomes" id="UP000682733">
    <property type="component" value="Unassembled WGS sequence"/>
</dbReference>